<proteinExistence type="predicted"/>
<protein>
    <submittedName>
        <fullName evidence="2">Uncharacterized protein</fullName>
    </submittedName>
</protein>
<evidence type="ECO:0000313" key="2">
    <source>
        <dbReference type="EMBL" id="KAJ5485992.1"/>
    </source>
</evidence>
<evidence type="ECO:0000313" key="3">
    <source>
        <dbReference type="Proteomes" id="UP001147760"/>
    </source>
</evidence>
<reference evidence="2" key="1">
    <citation type="submission" date="2022-12" db="EMBL/GenBank/DDBJ databases">
        <authorList>
            <person name="Petersen C."/>
        </authorList>
    </citation>
    <scope>NUCLEOTIDE SEQUENCE</scope>
    <source>
        <strain evidence="2">IBT 17660</strain>
    </source>
</reference>
<keyword evidence="1" id="KW-0812">Transmembrane</keyword>
<dbReference type="AlphaFoldDB" id="A0A9W9X818"/>
<accession>A0A9W9X818</accession>
<dbReference type="Proteomes" id="UP001147760">
    <property type="component" value="Unassembled WGS sequence"/>
</dbReference>
<keyword evidence="1" id="KW-0472">Membrane</keyword>
<reference evidence="2" key="2">
    <citation type="journal article" date="2023" name="IMA Fungus">
        <title>Comparative genomic study of the Penicillium genus elucidates a diverse pangenome and 15 lateral gene transfer events.</title>
        <authorList>
            <person name="Petersen C."/>
            <person name="Sorensen T."/>
            <person name="Nielsen M.R."/>
            <person name="Sondergaard T.E."/>
            <person name="Sorensen J.L."/>
            <person name="Fitzpatrick D.A."/>
            <person name="Frisvad J.C."/>
            <person name="Nielsen K.L."/>
        </authorList>
    </citation>
    <scope>NUCLEOTIDE SEQUENCE</scope>
    <source>
        <strain evidence="2">IBT 17660</strain>
    </source>
</reference>
<organism evidence="2 3">
    <name type="scientific">Penicillium desertorum</name>
    <dbReference type="NCBI Taxonomy" id="1303715"/>
    <lineage>
        <taxon>Eukaryota</taxon>
        <taxon>Fungi</taxon>
        <taxon>Dikarya</taxon>
        <taxon>Ascomycota</taxon>
        <taxon>Pezizomycotina</taxon>
        <taxon>Eurotiomycetes</taxon>
        <taxon>Eurotiomycetidae</taxon>
        <taxon>Eurotiales</taxon>
        <taxon>Aspergillaceae</taxon>
        <taxon>Penicillium</taxon>
    </lineage>
</organism>
<name>A0A9W9X818_9EURO</name>
<keyword evidence="3" id="KW-1185">Reference proteome</keyword>
<gene>
    <name evidence="2" type="ORF">N7530_000292</name>
</gene>
<keyword evidence="1" id="KW-1133">Transmembrane helix</keyword>
<dbReference type="EMBL" id="JAPWDO010000001">
    <property type="protein sequence ID" value="KAJ5485992.1"/>
    <property type="molecule type" value="Genomic_DNA"/>
</dbReference>
<comment type="caution">
    <text evidence="2">The sequence shown here is derived from an EMBL/GenBank/DDBJ whole genome shotgun (WGS) entry which is preliminary data.</text>
</comment>
<feature type="transmembrane region" description="Helical" evidence="1">
    <location>
        <begin position="6"/>
        <end position="24"/>
    </location>
</feature>
<sequence length="59" mass="6338">MHGFWVWRTAGVYLLLNCSSLLLSRSVMQGGVVHPLQIDLTLAPILTESLGEASGALQS</sequence>
<evidence type="ECO:0000256" key="1">
    <source>
        <dbReference type="SAM" id="Phobius"/>
    </source>
</evidence>